<feature type="transmembrane region" description="Helical" evidence="9">
    <location>
        <begin position="17"/>
        <end position="37"/>
    </location>
</feature>
<dbReference type="VEuPathDB" id="FungiDB:ATEG_05462"/>
<evidence type="ECO:0000256" key="2">
    <source>
        <dbReference type="ARBA" id="ARBA00008072"/>
    </source>
</evidence>
<evidence type="ECO:0000256" key="6">
    <source>
        <dbReference type="ARBA" id="ARBA00023002"/>
    </source>
</evidence>
<dbReference type="GO" id="GO:0046872">
    <property type="term" value="F:metal ion binding"/>
    <property type="evidence" value="ECO:0007669"/>
    <property type="project" value="UniProtKB-KW"/>
</dbReference>
<evidence type="ECO:0000313" key="11">
    <source>
        <dbReference type="EMBL" id="GFF16503.1"/>
    </source>
</evidence>
<dbReference type="InterPro" id="IPR011032">
    <property type="entry name" value="GroES-like_sf"/>
</dbReference>
<feature type="region of interest" description="Disordered" evidence="8">
    <location>
        <begin position="301"/>
        <end position="328"/>
    </location>
</feature>
<comment type="caution">
    <text evidence="11">The sequence shown here is derived from an EMBL/GenBank/DDBJ whole genome shotgun (WGS) entry which is preliminary data.</text>
</comment>
<keyword evidence="7" id="KW-0520">NAD</keyword>
<evidence type="ECO:0000259" key="10">
    <source>
        <dbReference type="SMART" id="SM00829"/>
    </source>
</evidence>
<gene>
    <name evidence="11" type="ORF">ATEIFO6365_0005069500</name>
</gene>
<feature type="transmembrane region" description="Helical" evidence="9">
    <location>
        <begin position="208"/>
        <end position="229"/>
    </location>
</feature>
<dbReference type="Pfam" id="PF20684">
    <property type="entry name" value="Fung_rhodopsin"/>
    <property type="match status" value="1"/>
</dbReference>
<name>A0A5M3Z5C4_ASPTE</name>
<evidence type="ECO:0000256" key="5">
    <source>
        <dbReference type="ARBA" id="ARBA00022833"/>
    </source>
</evidence>
<evidence type="ECO:0000256" key="7">
    <source>
        <dbReference type="ARBA" id="ARBA00023027"/>
    </source>
</evidence>
<proteinExistence type="inferred from homology"/>
<dbReference type="EC" id="1.1.1.1" evidence="3"/>
<keyword evidence="6" id="KW-0560">Oxidoreductase</keyword>
<evidence type="ECO:0000256" key="8">
    <source>
        <dbReference type="SAM" id="MobiDB-lite"/>
    </source>
</evidence>
<feature type="transmembrane region" description="Helical" evidence="9">
    <location>
        <begin position="171"/>
        <end position="196"/>
    </location>
</feature>
<dbReference type="Gene3D" id="3.90.180.10">
    <property type="entry name" value="Medium-chain alcohol dehydrogenases, catalytic domain"/>
    <property type="match status" value="1"/>
</dbReference>
<dbReference type="InterPro" id="IPR020843">
    <property type="entry name" value="ER"/>
</dbReference>
<accession>A0A5M3Z5C4</accession>
<dbReference type="Gene3D" id="3.40.50.720">
    <property type="entry name" value="NAD(P)-binding Rossmann-like Domain"/>
    <property type="match status" value="1"/>
</dbReference>
<evidence type="ECO:0000256" key="9">
    <source>
        <dbReference type="SAM" id="Phobius"/>
    </source>
</evidence>
<dbReference type="Pfam" id="PF08240">
    <property type="entry name" value="ADH_N"/>
    <property type="match status" value="1"/>
</dbReference>
<keyword evidence="5" id="KW-0862">Zinc</keyword>
<dbReference type="SUPFAM" id="SSF50129">
    <property type="entry name" value="GroES-like"/>
    <property type="match status" value="1"/>
</dbReference>
<evidence type="ECO:0000256" key="1">
    <source>
        <dbReference type="ARBA" id="ARBA00001947"/>
    </source>
</evidence>
<feature type="transmembrane region" description="Helical" evidence="9">
    <location>
        <begin position="49"/>
        <end position="67"/>
    </location>
</feature>
<protein>
    <recommendedName>
        <fullName evidence="3">alcohol dehydrogenase</fullName>
        <ecNumber evidence="3">1.1.1.1</ecNumber>
    </recommendedName>
</protein>
<comment type="cofactor">
    <cofactor evidence="1">
        <name>Zn(2+)</name>
        <dbReference type="ChEBI" id="CHEBI:29105"/>
    </cofactor>
</comment>
<keyword evidence="4" id="KW-0479">Metal-binding</keyword>
<dbReference type="InterPro" id="IPR049326">
    <property type="entry name" value="Rhodopsin_dom_fungi"/>
</dbReference>
<evidence type="ECO:0000256" key="4">
    <source>
        <dbReference type="ARBA" id="ARBA00022723"/>
    </source>
</evidence>
<dbReference type="SUPFAM" id="SSF51735">
    <property type="entry name" value="NAD(P)-binding Rossmann-fold domains"/>
    <property type="match status" value="1"/>
</dbReference>
<dbReference type="InterPro" id="IPR013149">
    <property type="entry name" value="ADH-like_C"/>
</dbReference>
<dbReference type="PANTHER" id="PTHR42940">
    <property type="entry name" value="ALCOHOL DEHYDROGENASE 1-RELATED"/>
    <property type="match status" value="1"/>
</dbReference>
<reference evidence="11 12" key="1">
    <citation type="submission" date="2020-01" db="EMBL/GenBank/DDBJ databases">
        <title>Aspergillus terreus IFO 6365 whole genome shotgun sequence.</title>
        <authorList>
            <person name="Kanamasa S."/>
            <person name="Takahashi H."/>
        </authorList>
    </citation>
    <scope>NUCLEOTIDE SEQUENCE [LARGE SCALE GENOMIC DNA]</scope>
    <source>
        <strain evidence="11 12">IFO 6365</strain>
    </source>
</reference>
<evidence type="ECO:0000313" key="12">
    <source>
        <dbReference type="Proteomes" id="UP000452235"/>
    </source>
</evidence>
<keyword evidence="9" id="KW-1133">Transmembrane helix</keyword>
<dbReference type="InterPro" id="IPR013154">
    <property type="entry name" value="ADH-like_N"/>
</dbReference>
<dbReference type="GO" id="GO:0004022">
    <property type="term" value="F:alcohol dehydrogenase (NAD+) activity"/>
    <property type="evidence" value="ECO:0007669"/>
    <property type="project" value="UniProtKB-EC"/>
</dbReference>
<organism evidence="11 12">
    <name type="scientific">Aspergillus terreus</name>
    <dbReference type="NCBI Taxonomy" id="33178"/>
    <lineage>
        <taxon>Eukaryota</taxon>
        <taxon>Fungi</taxon>
        <taxon>Dikarya</taxon>
        <taxon>Ascomycota</taxon>
        <taxon>Pezizomycotina</taxon>
        <taxon>Eurotiomycetes</taxon>
        <taxon>Eurotiomycetidae</taxon>
        <taxon>Eurotiales</taxon>
        <taxon>Aspergillaceae</taxon>
        <taxon>Aspergillus</taxon>
        <taxon>Aspergillus subgen. Circumdati</taxon>
    </lineage>
</organism>
<comment type="similarity">
    <text evidence="2">Belongs to the zinc-containing alcohol dehydrogenase family.</text>
</comment>
<dbReference type="AlphaFoldDB" id="A0A5M3Z5C4"/>
<dbReference type="Proteomes" id="UP000452235">
    <property type="component" value="Unassembled WGS sequence"/>
</dbReference>
<dbReference type="GO" id="GO:0005737">
    <property type="term" value="C:cytoplasm"/>
    <property type="evidence" value="ECO:0007669"/>
    <property type="project" value="TreeGrafter"/>
</dbReference>
<dbReference type="CDD" id="cd08297">
    <property type="entry name" value="CAD3"/>
    <property type="match status" value="1"/>
</dbReference>
<dbReference type="SMART" id="SM00829">
    <property type="entry name" value="PKS_ER"/>
    <property type="match status" value="1"/>
</dbReference>
<keyword evidence="12" id="KW-1185">Reference proteome</keyword>
<feature type="transmembrane region" description="Helical" evidence="9">
    <location>
        <begin position="98"/>
        <end position="117"/>
    </location>
</feature>
<feature type="transmembrane region" description="Helical" evidence="9">
    <location>
        <begin position="129"/>
        <end position="151"/>
    </location>
</feature>
<dbReference type="PANTHER" id="PTHR42940:SF3">
    <property type="entry name" value="ALCOHOL DEHYDROGENASE 1-RELATED"/>
    <property type="match status" value="1"/>
</dbReference>
<keyword evidence="9" id="KW-0472">Membrane</keyword>
<dbReference type="OrthoDB" id="1879366at2759"/>
<feature type="domain" description="Enoyl reductase (ER)" evidence="10">
    <location>
        <begin position="412"/>
        <end position="744"/>
    </location>
</feature>
<dbReference type="VEuPathDB" id="FungiDB:ATEG_05461"/>
<keyword evidence="9" id="KW-0812">Transmembrane</keyword>
<sequence>MALTTGPGQHPLQPLDIITQGVCLAISTFCVGMRLYTKLLITKSPGWEDFTCVLAWLGLIVYAIVSFEADRHGNGYHQWEVNATDLQEFSKLANVSQIIYGPIIFVTKLSIFLLYLRIFAPSTRSKTHIFIQVLIWVNLLFYTANTIVKIFECTPRSKIWDRGTPGLCVNINSLIMTAAVFNVLSDFIILLLPIACVWRLQMKLTKKLATSAVFAAGAFGCVSSIMRLVASVSNESMRDKTFDWFPEFLWTTAEITSGIVASCLPAVPSVFRLFFQKTRTILSERGSRHSTLKALDFSPRSHLTRQTKQSNDSDTELYPCDSSPWEREPEPGLGDVFQGLCYTKSGARGGDDGDKVVDGGDIADGGGGQRQGILKIVEVDIESAPGRRDKSCALDIVMTNPACHKVAALLEGDEPRFEIIEIPLPELGPTDLLVKLSVTGVCGTDLGLASGKLGPCRRILGHEGIGRVVKRGSALPESSVAIGQRVGVSWVRDSCGDCAMCLRDGGEVRCEKQMHSGRVVDGTFAQYTVVPFRHLIRLPEGPPDEHLAPIMCAGVTAYKALKECVAVPGQWVVVSGAGGGVGSLAIQYACAMGYRVIAVDAGANKRESCVRLGAEAYLDVTGEEDVAAGVMALTEDQGAGAVLVAAGSAQAYEDALGMLAPFGTLVCVGIPRPEQVVRFHPLLFIDKGIRVVGSMVGSKGDIAEAVRFVQRRVVVPQVEVTTLDRLSDVMRQLALQQSTMKHVIRLPVE</sequence>
<evidence type="ECO:0000256" key="3">
    <source>
        <dbReference type="ARBA" id="ARBA00013190"/>
    </source>
</evidence>
<dbReference type="EMBL" id="BLJY01000005">
    <property type="protein sequence ID" value="GFF16503.1"/>
    <property type="molecule type" value="Genomic_DNA"/>
</dbReference>
<dbReference type="FunFam" id="3.40.50.720:FF:000039">
    <property type="entry name" value="Alcohol dehydrogenase AdhP"/>
    <property type="match status" value="1"/>
</dbReference>
<dbReference type="InterPro" id="IPR036291">
    <property type="entry name" value="NAD(P)-bd_dom_sf"/>
</dbReference>
<dbReference type="Pfam" id="PF00107">
    <property type="entry name" value="ADH_zinc_N"/>
    <property type="match status" value="1"/>
</dbReference>